<dbReference type="KEGG" id="cyt:cce_3977"/>
<keyword evidence="2 5" id="KW-0479">Metal-binding</keyword>
<evidence type="ECO:0000313" key="6">
    <source>
        <dbReference type="EMBL" id="ACB53325.1"/>
    </source>
</evidence>
<dbReference type="AlphaFoldDB" id="B1WQ10"/>
<feature type="binding site" evidence="5">
    <location>
        <position position="237"/>
    </location>
    <ligand>
        <name>Fe cation</name>
        <dbReference type="ChEBI" id="CHEBI:24875"/>
        <note>catalytic</note>
    </ligand>
</feature>
<evidence type="ECO:0000256" key="3">
    <source>
        <dbReference type="ARBA" id="ARBA00023002"/>
    </source>
</evidence>
<evidence type="ECO:0000256" key="4">
    <source>
        <dbReference type="ARBA" id="ARBA00023004"/>
    </source>
</evidence>
<feature type="binding site" evidence="5">
    <location>
        <position position="301"/>
    </location>
    <ligand>
        <name>Fe cation</name>
        <dbReference type="ChEBI" id="CHEBI:24875"/>
        <note>catalytic</note>
    </ligand>
</feature>
<keyword evidence="7" id="KW-1185">Reference proteome</keyword>
<dbReference type="HOGENOM" id="CLU_016472_0_2_3"/>
<dbReference type="OrthoDB" id="6636843at2"/>
<dbReference type="GO" id="GO:0010436">
    <property type="term" value="F:carotenoid dioxygenase activity"/>
    <property type="evidence" value="ECO:0007669"/>
    <property type="project" value="TreeGrafter"/>
</dbReference>
<sequence>MKRRQFLIQSSLAAMTAIAYHQLPSQSSPIYKQYKSYKSWKSDNIFLRGMNAPVFEEVDISNLKISGKIPTKLQGMYVRNGPNPMFKPESYSYPIEGDGMLHGIYFSNGEVSYKNRWIQTRGLTYEMFEGKQLKELKFKNYANTNIIAHGNKLLALYETGLPYEVNKNLETIGEWDFNHQLEQAMTAHPKIDPKTGELHFYRYSFFNTPYLHYYVADSNNKIIRELPIEIPQPTMIHDMAITENYIIFFNCPLVFNMTEAKNNNIPFVWQEEQGTTIILVDRHNLDKKPIYLKTDAFWTWHFMNSFEANDRLFIDFVAYPKIQSENNWETMLTQKSNLRRLTINLETHTMDFQDLDDRFVELPVIHQNYVGTAYQFGYTSYYDTQLSSQKKIPNLSPSLIQYDVVKNNHKIHQFKPGCYGGEAAFIPSSNGQSELDGYVVTFVYNENTNTSDFIIIDPHNFASEPIATVHLPVRVPSGFHGNWISS</sequence>
<feature type="binding site" evidence="5">
    <location>
        <position position="480"/>
    </location>
    <ligand>
        <name>Fe cation</name>
        <dbReference type="ChEBI" id="CHEBI:24875"/>
        <note>catalytic</note>
    </ligand>
</feature>
<dbReference type="GO" id="GO:0046872">
    <property type="term" value="F:metal ion binding"/>
    <property type="evidence" value="ECO:0007669"/>
    <property type="project" value="UniProtKB-KW"/>
</dbReference>
<dbReference type="PANTHER" id="PTHR10543">
    <property type="entry name" value="BETA-CAROTENE DIOXYGENASE"/>
    <property type="match status" value="1"/>
</dbReference>
<dbReference type="Pfam" id="PF03055">
    <property type="entry name" value="RPE65"/>
    <property type="match status" value="1"/>
</dbReference>
<dbReference type="RefSeq" id="WP_009543931.1">
    <property type="nucleotide sequence ID" value="NC_010546.1"/>
</dbReference>
<evidence type="ECO:0000256" key="2">
    <source>
        <dbReference type="ARBA" id="ARBA00022723"/>
    </source>
</evidence>
<accession>B1WQ10</accession>
<evidence type="ECO:0000256" key="1">
    <source>
        <dbReference type="ARBA" id="ARBA00006787"/>
    </source>
</evidence>
<dbReference type="InterPro" id="IPR004294">
    <property type="entry name" value="Carotenoid_Oase"/>
</dbReference>
<gene>
    <name evidence="6" type="ordered locus">cce_3977</name>
</gene>
<dbReference type="PANTHER" id="PTHR10543:SF89">
    <property type="entry name" value="CAROTENOID 9,10(9',10')-CLEAVAGE DIOXYGENASE 1"/>
    <property type="match status" value="1"/>
</dbReference>
<name>B1WQ10_CROS5</name>
<dbReference type="GO" id="GO:0016121">
    <property type="term" value="P:carotene catabolic process"/>
    <property type="evidence" value="ECO:0007669"/>
    <property type="project" value="TreeGrafter"/>
</dbReference>
<organism evidence="6 7">
    <name type="scientific">Crocosphaera subtropica (strain ATCC 51142 / BH68)</name>
    <name type="common">Cyanothece sp. (strain ATCC 51142)</name>
    <dbReference type="NCBI Taxonomy" id="43989"/>
    <lineage>
        <taxon>Bacteria</taxon>
        <taxon>Bacillati</taxon>
        <taxon>Cyanobacteriota</taxon>
        <taxon>Cyanophyceae</taxon>
        <taxon>Oscillatoriophycideae</taxon>
        <taxon>Chroococcales</taxon>
        <taxon>Aphanothecaceae</taxon>
        <taxon>Crocosphaera</taxon>
        <taxon>Crocosphaera subtropica</taxon>
    </lineage>
</organism>
<dbReference type="STRING" id="43989.cce_3977"/>
<dbReference type="eggNOG" id="COG3670">
    <property type="taxonomic scope" value="Bacteria"/>
</dbReference>
<feature type="binding site" evidence="5">
    <location>
        <position position="188"/>
    </location>
    <ligand>
        <name>Fe cation</name>
        <dbReference type="ChEBI" id="CHEBI:24875"/>
        <note>catalytic</note>
    </ligand>
</feature>
<evidence type="ECO:0000313" key="7">
    <source>
        <dbReference type="Proteomes" id="UP000001203"/>
    </source>
</evidence>
<reference evidence="6 7" key="1">
    <citation type="journal article" date="2008" name="Proc. Natl. Acad. Sci. U.S.A.">
        <title>The genome of Cyanothece 51142, a unicellular diazotrophic cyanobacterium important in the marine nitrogen cycle.</title>
        <authorList>
            <person name="Welsh E.A."/>
            <person name="Liberton M."/>
            <person name="Stoeckel J."/>
            <person name="Loh T."/>
            <person name="Elvitigala T."/>
            <person name="Wang C."/>
            <person name="Wollam A."/>
            <person name="Fulton R.S."/>
            <person name="Clifton S.W."/>
            <person name="Jacobs J.M."/>
            <person name="Aurora R."/>
            <person name="Ghosh B.K."/>
            <person name="Sherman L.A."/>
            <person name="Smith R.D."/>
            <person name="Wilson R.K."/>
            <person name="Pakrasi H.B."/>
        </authorList>
    </citation>
    <scope>NUCLEOTIDE SEQUENCE [LARGE SCALE GENOMIC DNA]</scope>
    <source>
        <strain evidence="7">ATCC 51142 / BH68</strain>
    </source>
</reference>
<dbReference type="Proteomes" id="UP000001203">
    <property type="component" value="Chromosome circular"/>
</dbReference>
<proteinExistence type="inferred from homology"/>
<comment type="similarity">
    <text evidence="1">Belongs to the carotenoid oxygenase family.</text>
</comment>
<protein>
    <submittedName>
        <fullName evidence="6">Probable retinal pigment epithelial membrane protein</fullName>
    </submittedName>
</protein>
<keyword evidence="4 5" id="KW-0408">Iron</keyword>
<comment type="cofactor">
    <cofactor evidence="5">
        <name>Fe(2+)</name>
        <dbReference type="ChEBI" id="CHEBI:29033"/>
    </cofactor>
    <text evidence="5">Binds 1 Fe(2+) ion per subunit.</text>
</comment>
<evidence type="ECO:0000256" key="5">
    <source>
        <dbReference type="PIRSR" id="PIRSR604294-1"/>
    </source>
</evidence>
<dbReference type="EMBL" id="CP000806">
    <property type="protein sequence ID" value="ACB53325.1"/>
    <property type="molecule type" value="Genomic_DNA"/>
</dbReference>
<keyword evidence="3" id="KW-0560">Oxidoreductase</keyword>